<evidence type="ECO:0000259" key="2">
    <source>
        <dbReference type="Pfam" id="PF14961"/>
    </source>
</evidence>
<dbReference type="AlphaFoldDB" id="A0A5C6NPF2"/>
<feature type="compositionally biased region" description="Basic and acidic residues" evidence="1">
    <location>
        <begin position="401"/>
        <end position="417"/>
    </location>
</feature>
<dbReference type="InterPro" id="IPR055391">
    <property type="entry name" value="BROMI_N"/>
</dbReference>
<sequence length="944" mass="104572">MSEPSADDDMGFLLKELLRSISDKITAAPSTGSAEEVLLHLEETDKNFHNYDFVKYLRGYVESSLGTVVEHETKTLIRGDGQHAIDSHLEAFTHAVTQKTRGSAEYQQMMQTLKNSMSLVVESLIKNCEEDQRQKEVLVQEKQHIQSSSQYNYNDNCSDSDSSFNQSYTFIRQEQVQALAEQLDPSWPKQVRWEALQALCSAPPSDVLSCENGSSLHKHLAAALADPDLSDAVLHFFAKSFSSSPLKMTRELYTILARSVESTFLSHNFSFAAGSAAIDVTTPEISRLLKQIRLMNDFQKEVTAFWIRHPEKYMEDVIESTFSLLSFHPKHTPPGTEKALEPAHLLALLDVRATWFKKWMHGGYSRTVVLRLLQNKYKSVIAAALQQCLHYSPSSEGSPAEAKHPGSVESRRLDPSKRQHPRAWLLCPGSGCLGTAGSTLNTDNGTYITAGCKDAVKEEHRSAQWGLYSGQQLEYALFVHSLCLLGKVLLYKNGRRLFPIKVRKRKDPVSLTELVIILINIMYQQPRCDSPATDSLSPSGLVTEVLWMMCERKECAEECLYQTAVMEVLLAPVTAQLSRPQAAIADPFCGFQAAVKSSAASLTLIADVLARIASADGGLSLFLCERNVVGVRSERTFAAHVLAQFTTRLLGEELSSPSQHAVSRTLCGAFIFVCRQIYNTCEGLQVLQPYGLHRAIAAAWRKASSYSERVLTPDPGAVAPASPQEPHSLTMWEETLLDNLLNFAATPKGVLLLQQTGAINESVSHMFSRFAKKLQVSRCEKFGYGVMMTQVAATAPGVVALHKSGFVQALIVELWSVLECSSEDVGVARPQPTPTEPIDRSCLKSFLSLVNLLSSSHSVWELLGQKSLANRTEYSLREVPSSMPDLMDRLVAVNSEAKMNSLFRYEQSHTFGLSGAPLARSSFHQPAPVTILRLHYLHLLLSPS</sequence>
<name>A0A5C6NPF2_9TELE</name>
<feature type="domain" description="BROMI N-terminal" evidence="3">
    <location>
        <begin position="13"/>
        <end position="136"/>
    </location>
</feature>
<dbReference type="PANTHER" id="PTHR13465">
    <property type="entry name" value="UPF0183 PROTEIN"/>
    <property type="match status" value="1"/>
</dbReference>
<dbReference type="InterPro" id="IPR039156">
    <property type="entry name" value="PHAF1/BROMI"/>
</dbReference>
<dbReference type="Pfam" id="PF23431">
    <property type="entry name" value="BROMI_N"/>
    <property type="match status" value="1"/>
</dbReference>
<feature type="domain" description="BROMI middle region" evidence="2">
    <location>
        <begin position="461"/>
        <end position="901"/>
    </location>
</feature>
<proteinExistence type="predicted"/>
<dbReference type="Pfam" id="PF14961">
    <property type="entry name" value="BROMI"/>
    <property type="match status" value="2"/>
</dbReference>
<dbReference type="Proteomes" id="UP000324091">
    <property type="component" value="Chromosome 19"/>
</dbReference>
<keyword evidence="5" id="KW-1185">Reference proteome</keyword>
<protein>
    <submittedName>
        <fullName evidence="4">Protein broad-minded TBC1 domain family member 32</fullName>
    </submittedName>
</protein>
<feature type="domain" description="BROMI middle region" evidence="2">
    <location>
        <begin position="174"/>
        <end position="412"/>
    </location>
</feature>
<dbReference type="PANTHER" id="PTHR13465:SF3">
    <property type="entry name" value="PROTEIN BROAD-MINDED"/>
    <property type="match status" value="1"/>
</dbReference>
<dbReference type="EMBL" id="RHFK02000011">
    <property type="protein sequence ID" value="TWW68569.1"/>
    <property type="molecule type" value="Genomic_DNA"/>
</dbReference>
<gene>
    <name evidence="4" type="ORF">D4764_19G0003670</name>
</gene>
<reference evidence="4 5" key="1">
    <citation type="submission" date="2019-04" db="EMBL/GenBank/DDBJ databases">
        <title>Chromosome genome assembly for Takifugu flavidus.</title>
        <authorList>
            <person name="Xiao S."/>
        </authorList>
    </citation>
    <scope>NUCLEOTIDE SEQUENCE [LARGE SCALE GENOMIC DNA]</scope>
    <source>
        <strain evidence="4">HTHZ2018</strain>
        <tissue evidence="4">Muscle</tissue>
    </source>
</reference>
<dbReference type="InterPro" id="IPR032735">
    <property type="entry name" value="BROMI_M"/>
</dbReference>
<evidence type="ECO:0000256" key="1">
    <source>
        <dbReference type="SAM" id="MobiDB-lite"/>
    </source>
</evidence>
<evidence type="ECO:0000259" key="3">
    <source>
        <dbReference type="Pfam" id="PF23431"/>
    </source>
</evidence>
<accession>A0A5C6NPF2</accession>
<comment type="caution">
    <text evidence="4">The sequence shown here is derived from an EMBL/GenBank/DDBJ whole genome shotgun (WGS) entry which is preliminary data.</text>
</comment>
<evidence type="ECO:0000313" key="5">
    <source>
        <dbReference type="Proteomes" id="UP000324091"/>
    </source>
</evidence>
<feature type="region of interest" description="Disordered" evidence="1">
    <location>
        <begin position="394"/>
        <end position="417"/>
    </location>
</feature>
<evidence type="ECO:0000313" key="4">
    <source>
        <dbReference type="EMBL" id="TWW68569.1"/>
    </source>
</evidence>
<organism evidence="4 5">
    <name type="scientific">Takifugu flavidus</name>
    <name type="common">sansaifugu</name>
    <dbReference type="NCBI Taxonomy" id="433684"/>
    <lineage>
        <taxon>Eukaryota</taxon>
        <taxon>Metazoa</taxon>
        <taxon>Chordata</taxon>
        <taxon>Craniata</taxon>
        <taxon>Vertebrata</taxon>
        <taxon>Euteleostomi</taxon>
        <taxon>Actinopterygii</taxon>
        <taxon>Neopterygii</taxon>
        <taxon>Teleostei</taxon>
        <taxon>Neoteleostei</taxon>
        <taxon>Acanthomorphata</taxon>
        <taxon>Eupercaria</taxon>
        <taxon>Tetraodontiformes</taxon>
        <taxon>Tetradontoidea</taxon>
        <taxon>Tetraodontidae</taxon>
        <taxon>Takifugu</taxon>
    </lineage>
</organism>
<dbReference type="GO" id="GO:1905515">
    <property type="term" value="P:non-motile cilium assembly"/>
    <property type="evidence" value="ECO:0007669"/>
    <property type="project" value="TreeGrafter"/>
</dbReference>